<dbReference type="PANTHER" id="PTHR43605:SF10">
    <property type="entry name" value="ACYL-COA SYNTHETASE MEDIUM CHAIN FAMILY MEMBER 3"/>
    <property type="match status" value="1"/>
</dbReference>
<keyword evidence="4" id="KW-0067">ATP-binding</keyword>
<protein>
    <submittedName>
        <fullName evidence="6">Long-chain-fatty-acid--CoA ligase</fullName>
        <ecNumber evidence="6">6.2.1.3</ecNumber>
    </submittedName>
</protein>
<dbReference type="InterPro" id="IPR045851">
    <property type="entry name" value="AMP-bd_C_sf"/>
</dbReference>
<dbReference type="Pfam" id="PF13193">
    <property type="entry name" value="AMP-binding_C"/>
    <property type="match status" value="1"/>
</dbReference>
<dbReference type="EC" id="6.2.1.3" evidence="6"/>
<evidence type="ECO:0000313" key="7">
    <source>
        <dbReference type="Proteomes" id="UP000031843"/>
    </source>
</evidence>
<gene>
    <name evidence="6" type="ORF">RR42_s0797</name>
</gene>
<dbReference type="GO" id="GO:0006633">
    <property type="term" value="P:fatty acid biosynthetic process"/>
    <property type="evidence" value="ECO:0007669"/>
    <property type="project" value="TreeGrafter"/>
</dbReference>
<dbReference type="GO" id="GO:0006637">
    <property type="term" value="P:acyl-CoA metabolic process"/>
    <property type="evidence" value="ECO:0007669"/>
    <property type="project" value="TreeGrafter"/>
</dbReference>
<evidence type="ECO:0000256" key="3">
    <source>
        <dbReference type="ARBA" id="ARBA00022741"/>
    </source>
</evidence>
<evidence type="ECO:0000313" key="6">
    <source>
        <dbReference type="EMBL" id="AJG22387.1"/>
    </source>
</evidence>
<feature type="domain" description="AMP-binding enzyme C-terminal" evidence="5">
    <location>
        <begin position="2"/>
        <end position="62"/>
    </location>
</feature>
<evidence type="ECO:0000256" key="2">
    <source>
        <dbReference type="ARBA" id="ARBA00022598"/>
    </source>
</evidence>
<dbReference type="PANTHER" id="PTHR43605">
    <property type="entry name" value="ACYL-COENZYME A SYNTHETASE"/>
    <property type="match status" value="1"/>
</dbReference>
<organism evidence="6 7">
    <name type="scientific">Cupriavidus basilensis</name>
    <dbReference type="NCBI Taxonomy" id="68895"/>
    <lineage>
        <taxon>Bacteria</taxon>
        <taxon>Pseudomonadati</taxon>
        <taxon>Pseudomonadota</taxon>
        <taxon>Betaproteobacteria</taxon>
        <taxon>Burkholderiales</taxon>
        <taxon>Burkholderiaceae</taxon>
        <taxon>Cupriavidus</taxon>
    </lineage>
</organism>
<dbReference type="AlphaFoldDB" id="A0A0C4YA72"/>
<evidence type="ECO:0000256" key="4">
    <source>
        <dbReference type="ARBA" id="ARBA00022840"/>
    </source>
</evidence>
<comment type="similarity">
    <text evidence="1">Belongs to the ATP-dependent AMP-binding enzyme family.</text>
</comment>
<dbReference type="InterPro" id="IPR025110">
    <property type="entry name" value="AMP-bd_C"/>
</dbReference>
<proteinExistence type="inferred from homology"/>
<keyword evidence="3" id="KW-0547">Nucleotide-binding</keyword>
<dbReference type="SUPFAM" id="SSF56801">
    <property type="entry name" value="Acetyl-CoA synthetase-like"/>
    <property type="match status" value="1"/>
</dbReference>
<dbReference type="GO" id="GO:0004467">
    <property type="term" value="F:long-chain fatty acid-CoA ligase activity"/>
    <property type="evidence" value="ECO:0007669"/>
    <property type="project" value="UniProtKB-EC"/>
</dbReference>
<evidence type="ECO:0000259" key="5">
    <source>
        <dbReference type="Pfam" id="PF13193"/>
    </source>
</evidence>
<dbReference type="GO" id="GO:0004321">
    <property type="term" value="F:fatty-acyl-CoA synthase activity"/>
    <property type="evidence" value="ECO:0007669"/>
    <property type="project" value="TreeGrafter"/>
</dbReference>
<name>A0A0C4YA72_9BURK</name>
<keyword evidence="7" id="KW-1185">Reference proteome</keyword>
<dbReference type="GO" id="GO:0005524">
    <property type="term" value="F:ATP binding"/>
    <property type="evidence" value="ECO:0007669"/>
    <property type="project" value="UniProtKB-KW"/>
</dbReference>
<dbReference type="Proteomes" id="UP000031843">
    <property type="component" value="Chromosome secondary"/>
</dbReference>
<keyword evidence="2 6" id="KW-0436">Ligase</keyword>
<dbReference type="Gene3D" id="3.30.300.30">
    <property type="match status" value="1"/>
</dbReference>
<dbReference type="EMBL" id="CP010537">
    <property type="protein sequence ID" value="AJG22387.1"/>
    <property type="molecule type" value="Genomic_DNA"/>
</dbReference>
<evidence type="ECO:0000256" key="1">
    <source>
        <dbReference type="ARBA" id="ARBA00006432"/>
    </source>
</evidence>
<dbReference type="STRING" id="68895.RR42_s0797"/>
<reference evidence="6 7" key="1">
    <citation type="journal article" date="2015" name="Genome Announc.">
        <title>Complete Genome Sequence of Cupriavidus basilensis 4G11, Isolated from the Oak Ridge Field Research Center Site.</title>
        <authorList>
            <person name="Ray J."/>
            <person name="Waters R.J."/>
            <person name="Skerker J.M."/>
            <person name="Kuehl J.V."/>
            <person name="Price M.N."/>
            <person name="Huang J."/>
            <person name="Chakraborty R."/>
            <person name="Arkin A.P."/>
            <person name="Deutschbauer A."/>
        </authorList>
    </citation>
    <scope>NUCLEOTIDE SEQUENCE [LARGE SCALE GENOMIC DNA]</scope>
    <source>
        <strain evidence="6">4G11</strain>
    </source>
</reference>
<sequence length="81" mass="9078">MIAARDTHRGETVKAFVVRNARHAQAVTEDDIITWARENMAAYKAPRIVEFVESLPKSGTGKIMWRELQDHEAAKAARTAS</sequence>
<accession>A0A0C4YA72</accession>
<dbReference type="KEGG" id="cbw:RR42_s0797"/>
<dbReference type="InterPro" id="IPR051087">
    <property type="entry name" value="Mitochondrial_ACSM"/>
</dbReference>